<feature type="binding site" evidence="13">
    <location>
        <position position="54"/>
    </location>
    <ligand>
        <name>Mg(2+)</name>
        <dbReference type="ChEBI" id="CHEBI:18420"/>
    </ligand>
</feature>
<name>A0A5C5UGC9_9CORY</name>
<reference evidence="17 18" key="1">
    <citation type="submission" date="2019-08" db="EMBL/GenBank/DDBJ databases">
        <authorList>
            <person name="Lei W."/>
        </authorList>
    </citation>
    <scope>NUCLEOTIDE SEQUENCE [LARGE SCALE GENOMIC DNA]</scope>
    <source>
        <strain evidence="17 18">CCUG 58627</strain>
    </source>
</reference>
<evidence type="ECO:0000256" key="8">
    <source>
        <dbReference type="ARBA" id="ARBA00023027"/>
    </source>
</evidence>
<dbReference type="Pfam" id="PF02540">
    <property type="entry name" value="NAD_synthase"/>
    <property type="match status" value="1"/>
</dbReference>
<dbReference type="PANTHER" id="PTHR23090">
    <property type="entry name" value="NH 3 /GLUTAMINE-DEPENDENT NAD + SYNTHETASE"/>
    <property type="match status" value="1"/>
</dbReference>
<feature type="binding site" evidence="13">
    <location>
        <position position="213"/>
    </location>
    <ligand>
        <name>ATP</name>
        <dbReference type="ChEBI" id="CHEBI:30616"/>
    </ligand>
</feature>
<keyword evidence="8 13" id="KW-0520">NAD</keyword>
<evidence type="ECO:0000256" key="14">
    <source>
        <dbReference type="RuleBase" id="RU003811"/>
    </source>
</evidence>
<evidence type="ECO:0000256" key="5">
    <source>
        <dbReference type="ARBA" id="ARBA00022741"/>
    </source>
</evidence>
<dbReference type="Proteomes" id="UP000320791">
    <property type="component" value="Unassembled WGS sequence"/>
</dbReference>
<keyword evidence="18" id="KW-1185">Reference proteome</keyword>
<keyword evidence="6 13" id="KW-0067">ATP-binding</keyword>
<evidence type="ECO:0000256" key="12">
    <source>
        <dbReference type="ARBA" id="ARBA00070926"/>
    </source>
</evidence>
<evidence type="ECO:0000313" key="17">
    <source>
        <dbReference type="EMBL" id="TWT25008.1"/>
    </source>
</evidence>
<feature type="binding site" evidence="13">
    <location>
        <position position="182"/>
    </location>
    <ligand>
        <name>deamido-NAD(+)</name>
        <dbReference type="ChEBI" id="CHEBI:58437"/>
        <note>ligand shared between two neighboring subunits</note>
    </ligand>
</feature>
<dbReference type="NCBIfam" id="TIGR00552">
    <property type="entry name" value="nadE"/>
    <property type="match status" value="1"/>
</dbReference>
<evidence type="ECO:0000256" key="11">
    <source>
        <dbReference type="ARBA" id="ARBA00066987"/>
    </source>
</evidence>
<dbReference type="CDD" id="cd00553">
    <property type="entry name" value="NAD_synthase"/>
    <property type="match status" value="1"/>
</dbReference>
<feature type="binding site" evidence="13">
    <location>
        <position position="167"/>
    </location>
    <ligand>
        <name>Mg(2+)</name>
        <dbReference type="ChEBI" id="CHEBI:18420"/>
    </ligand>
</feature>
<feature type="binding site" evidence="13">
    <location>
        <position position="191"/>
    </location>
    <ligand>
        <name>ATP</name>
        <dbReference type="ChEBI" id="CHEBI:30616"/>
    </ligand>
</feature>
<dbReference type="GO" id="GO:0003952">
    <property type="term" value="F:NAD+ synthase (glutamine-hydrolyzing) activity"/>
    <property type="evidence" value="ECO:0007669"/>
    <property type="project" value="InterPro"/>
</dbReference>
<gene>
    <name evidence="13 17" type="primary">nadE</name>
    <name evidence="17" type="ORF">FRX94_07015</name>
</gene>
<feature type="binding site" description="in other chain" evidence="13">
    <location>
        <position position="142"/>
    </location>
    <ligand>
        <name>deamido-NAD(+)</name>
        <dbReference type="ChEBI" id="CHEBI:58437"/>
        <note>ligand shared between two neighboring subunits</note>
    </ligand>
</feature>
<feature type="binding site" description="in other chain" evidence="13">
    <location>
        <position position="175"/>
    </location>
    <ligand>
        <name>deamido-NAD(+)</name>
        <dbReference type="ChEBI" id="CHEBI:58437"/>
        <note>ligand shared between two neighboring subunits</note>
    </ligand>
</feature>
<protein>
    <recommendedName>
        <fullName evidence="12 13">NH(3)-dependent NAD(+) synthetase</fullName>
        <ecNumber evidence="11 13">6.3.1.5</ecNumber>
    </recommendedName>
</protein>
<dbReference type="GO" id="GO:0046872">
    <property type="term" value="F:metal ion binding"/>
    <property type="evidence" value="ECO:0007669"/>
    <property type="project" value="UniProtKB-KW"/>
</dbReference>
<evidence type="ECO:0000256" key="7">
    <source>
        <dbReference type="ARBA" id="ARBA00022842"/>
    </source>
</evidence>
<feature type="binding site" description="in other chain" evidence="13">
    <location>
        <begin position="262"/>
        <end position="263"/>
    </location>
    <ligand>
        <name>deamido-NAD(+)</name>
        <dbReference type="ChEBI" id="CHEBI:58437"/>
        <note>ligand shared between two neighboring subunits</note>
    </ligand>
</feature>
<dbReference type="RefSeq" id="WP_146324422.1">
    <property type="nucleotide sequence ID" value="NZ_BAABLR010000010.1"/>
</dbReference>
<evidence type="ECO:0000259" key="16">
    <source>
        <dbReference type="Pfam" id="PF02540"/>
    </source>
</evidence>
<evidence type="ECO:0000256" key="4">
    <source>
        <dbReference type="ARBA" id="ARBA00022723"/>
    </source>
</evidence>
<proteinExistence type="inferred from homology"/>
<dbReference type="GO" id="GO:0004359">
    <property type="term" value="F:glutaminase activity"/>
    <property type="evidence" value="ECO:0007669"/>
    <property type="project" value="InterPro"/>
</dbReference>
<evidence type="ECO:0000256" key="10">
    <source>
        <dbReference type="ARBA" id="ARBA00055966"/>
    </source>
</evidence>
<dbReference type="OrthoDB" id="3266517at2"/>
<organism evidence="17 18">
    <name type="scientific">Corynebacterium canis</name>
    <dbReference type="NCBI Taxonomy" id="679663"/>
    <lineage>
        <taxon>Bacteria</taxon>
        <taxon>Bacillati</taxon>
        <taxon>Actinomycetota</taxon>
        <taxon>Actinomycetes</taxon>
        <taxon>Mycobacteriales</taxon>
        <taxon>Corynebacteriaceae</taxon>
        <taxon>Corynebacterium</taxon>
    </lineage>
</organism>
<dbReference type="SUPFAM" id="SSF52402">
    <property type="entry name" value="Adenine nucleotide alpha hydrolases-like"/>
    <property type="match status" value="1"/>
</dbReference>
<evidence type="ECO:0000256" key="2">
    <source>
        <dbReference type="ARBA" id="ARBA00011738"/>
    </source>
</evidence>
<dbReference type="GO" id="GO:0005524">
    <property type="term" value="F:ATP binding"/>
    <property type="evidence" value="ECO:0007669"/>
    <property type="project" value="UniProtKB-UniRule"/>
</dbReference>
<dbReference type="NCBIfam" id="NF001979">
    <property type="entry name" value="PRK00768.1"/>
    <property type="match status" value="1"/>
</dbReference>
<keyword evidence="4 13" id="KW-0479">Metal-binding</keyword>
<comment type="function">
    <text evidence="10 13">Catalyzes the ATP-dependent amidation of deamido-NAD to form NAD. Uses ammonia as a nitrogen source.</text>
</comment>
<evidence type="ECO:0000256" key="13">
    <source>
        <dbReference type="HAMAP-Rule" id="MF_00193"/>
    </source>
</evidence>
<evidence type="ECO:0000313" key="18">
    <source>
        <dbReference type="Proteomes" id="UP000320791"/>
    </source>
</evidence>
<comment type="caution">
    <text evidence="17">The sequence shown here is derived from an EMBL/GenBank/DDBJ whole genome shotgun (WGS) entry which is preliminary data.</text>
</comment>
<comment type="catalytic activity">
    <reaction evidence="9 13 15">
        <text>deamido-NAD(+) + NH4(+) + ATP = AMP + diphosphate + NAD(+) + H(+)</text>
        <dbReference type="Rhea" id="RHEA:21188"/>
        <dbReference type="ChEBI" id="CHEBI:15378"/>
        <dbReference type="ChEBI" id="CHEBI:28938"/>
        <dbReference type="ChEBI" id="CHEBI:30616"/>
        <dbReference type="ChEBI" id="CHEBI:33019"/>
        <dbReference type="ChEBI" id="CHEBI:57540"/>
        <dbReference type="ChEBI" id="CHEBI:58437"/>
        <dbReference type="ChEBI" id="CHEBI:456215"/>
        <dbReference type="EC" id="6.3.1.5"/>
    </reaction>
</comment>
<dbReference type="EC" id="6.3.1.5" evidence="11 13"/>
<evidence type="ECO:0000256" key="1">
    <source>
        <dbReference type="ARBA" id="ARBA00005859"/>
    </source>
</evidence>
<comment type="subunit">
    <text evidence="2 13">Homodimer.</text>
</comment>
<dbReference type="InterPro" id="IPR014729">
    <property type="entry name" value="Rossmann-like_a/b/a_fold"/>
</dbReference>
<dbReference type="EMBL" id="VOHM01000013">
    <property type="protein sequence ID" value="TWT25008.1"/>
    <property type="molecule type" value="Genomic_DNA"/>
</dbReference>
<dbReference type="FunFam" id="3.40.50.620:FF:000015">
    <property type="entry name" value="NH(3)-dependent NAD(+) synthetase"/>
    <property type="match status" value="1"/>
</dbReference>
<dbReference type="UniPathway" id="UPA00253">
    <property type="reaction ID" value="UER00333"/>
</dbReference>
<comment type="pathway">
    <text evidence="13">Cofactor biosynthesis; NAD(+) biosynthesis; NAD(+) from deamido-NAD(+) (ammonia route): step 1/1.</text>
</comment>
<dbReference type="InterPro" id="IPR003694">
    <property type="entry name" value="NAD_synthase"/>
</dbReference>
<evidence type="ECO:0000256" key="9">
    <source>
        <dbReference type="ARBA" id="ARBA00051206"/>
    </source>
</evidence>
<dbReference type="PANTHER" id="PTHR23090:SF7">
    <property type="entry name" value="NH(3)-DEPENDENT NAD(+) SYNTHETASE"/>
    <property type="match status" value="1"/>
</dbReference>
<evidence type="ECO:0000256" key="15">
    <source>
        <dbReference type="RuleBase" id="RU003812"/>
    </source>
</evidence>
<keyword evidence="7 13" id="KW-0460">Magnesium</keyword>
<dbReference type="InterPro" id="IPR022926">
    <property type="entry name" value="NH(3)-dep_NAD(+)_synth"/>
</dbReference>
<feature type="binding site" evidence="13">
    <location>
        <position position="162"/>
    </location>
    <ligand>
        <name>ATP</name>
        <dbReference type="ChEBI" id="CHEBI:30616"/>
    </ligand>
</feature>
<sequence length="277" mass="30307">MPQLPIRQEILERLHTKPTIDAAAEVVERVAFLADYLRTTGLQGYVLGISGGQDSTLAGRLAQLAVERVRAAGFHAEFWALRLPYGVQADEKDAQIALEFIRPDYTGTINIKEAVDAASAATAAALRQRSLTDFNRGNIKARQRMIMQYAVAGELGLAVIGTDHAAENITGFYTKFGDGAADILPLAGLSKRQGAALLAHLGAPPSTWNKVPTADLEDDRPALPDEVALGVTYPQIDAYIEGQDVDTQTAERLEHLWLVGEHKRHLPVTPHDSWWRR</sequence>
<dbReference type="GO" id="GO:0005737">
    <property type="term" value="C:cytoplasm"/>
    <property type="evidence" value="ECO:0007669"/>
    <property type="project" value="InterPro"/>
</dbReference>
<comment type="similarity">
    <text evidence="1 13 14">Belongs to the NAD synthetase family.</text>
</comment>
<dbReference type="GO" id="GO:0009435">
    <property type="term" value="P:NAD+ biosynthetic process"/>
    <property type="evidence" value="ECO:0007669"/>
    <property type="project" value="UniProtKB-UniRule"/>
</dbReference>
<dbReference type="Gene3D" id="3.40.50.620">
    <property type="entry name" value="HUPs"/>
    <property type="match status" value="1"/>
</dbReference>
<dbReference type="AlphaFoldDB" id="A0A5C5UGC9"/>
<keyword evidence="3 13" id="KW-0436">Ligase</keyword>
<evidence type="ECO:0000256" key="6">
    <source>
        <dbReference type="ARBA" id="ARBA00022840"/>
    </source>
</evidence>
<dbReference type="GO" id="GO:0008795">
    <property type="term" value="F:NAD+ synthase activity"/>
    <property type="evidence" value="ECO:0007669"/>
    <property type="project" value="UniProtKB-UniRule"/>
</dbReference>
<dbReference type="HAMAP" id="MF_00193">
    <property type="entry name" value="NadE_ammonia_dep"/>
    <property type="match status" value="1"/>
</dbReference>
<feature type="binding site" evidence="13">
    <location>
        <begin position="48"/>
        <end position="55"/>
    </location>
    <ligand>
        <name>ATP</name>
        <dbReference type="ChEBI" id="CHEBI:30616"/>
    </ligand>
</feature>
<keyword evidence="5 13" id="KW-0547">Nucleotide-binding</keyword>
<accession>A0A5C5UGC9</accession>
<evidence type="ECO:0000256" key="3">
    <source>
        <dbReference type="ARBA" id="ARBA00022598"/>
    </source>
</evidence>
<feature type="domain" description="NAD/GMP synthase" evidence="16">
    <location>
        <begin position="26"/>
        <end position="267"/>
    </location>
</feature>
<dbReference type="InterPro" id="IPR022310">
    <property type="entry name" value="NAD/GMP_synthase"/>
</dbReference>